<protein>
    <recommendedName>
        <fullName evidence="3">Pectate lyase superfamily protein domain-containing protein</fullName>
    </recommendedName>
</protein>
<sequence length="887" mass="92858">MSQIGPLPDNFEIIRVAHNDTDSKLTDLSSKVMLKSTYDTNNSGSVDLAEQAVKLQTARTITIAGDASGSASFDGSQNIQINVTGTGGSTTIPDGSVTTAKLANGAVTGAKLANNSVTGSTQIVGGSVQTAQLADGAVTMAKLDAAVIDAINSGGGSGGSGDMLKSVYDTNNNGVVDQAAKLQTARTIALTGSVSGTASFDGSANITIVTTGSGGSGGGTAGALDLKANFGAVGNGVADDTSKIQAALNSGAKIIVPPGVYLITADLSMNVITSILEGVNAKFKSTSLRTINITAGTGISGITFENVYLYLRWNHTNPGKFLIDRCTFKAFYGVRMEVSWTGTGFQGAMPENVQVTNCVFDGHSYGIYGAASSSYFAHNLFKNTASRNIELNAGSDNLIYDNRIYGGVTGIIFLIDCTLNQRKPVNRNIIHCNHVFNVSEEAISLDGNADTAGENASRVTGTVASLDSSTTARIIPSFSMSTANVYTEFYVTFHTGKSRGQSHRITTMGAGGTSYLEIPTADKNFISVGDKITVVIGCVGNIISNNIVKVAQTGITAYGCGVGTIIEGNHVEDCFGEMGILIRSLYGTSGGDLDIVHNSLVQGNVVWNCEIAADINYWGSTPITTLAVGNKFQDNTVINGHVIYEYQYDNNLCLDNTATGSKDNTAEQPAQISYTANGVPMRQTVTEAGASSYAFAGLAYDLFNRADSSSTLGSAVVGGAWTAANGTWGISSNEAYSVSDATNNIAVLPTVGTGNYIVTCAMKGDIDSSANRRRPALVFRYVDSNNFMLAYLEEGRVFIGKSDGGTTSDLASYPHRTVDNTWYNFKVICKDDIVKLSVNGVWVASHVLTQAEQLKYGNAGQVGMRLSKTGSPSVAARWNNLVVESVI</sequence>
<accession>A0ABW0M5F2</accession>
<evidence type="ECO:0008006" key="3">
    <source>
        <dbReference type="Google" id="ProtNLM"/>
    </source>
</evidence>
<dbReference type="SMART" id="SM00710">
    <property type="entry name" value="PbH1"/>
    <property type="match status" value="5"/>
</dbReference>
<keyword evidence="2" id="KW-1185">Reference proteome</keyword>
<evidence type="ECO:0000313" key="1">
    <source>
        <dbReference type="EMBL" id="MFC5472193.1"/>
    </source>
</evidence>
<dbReference type="RefSeq" id="WP_209749078.1">
    <property type="nucleotide sequence ID" value="NZ_JBHSMH010000118.1"/>
</dbReference>
<dbReference type="EMBL" id="JBHSMH010000118">
    <property type="protein sequence ID" value="MFC5472193.1"/>
    <property type="molecule type" value="Genomic_DNA"/>
</dbReference>
<gene>
    <name evidence="1" type="ORF">ACFPPD_26265</name>
</gene>
<dbReference type="InterPro" id="IPR012334">
    <property type="entry name" value="Pectin_lyas_fold"/>
</dbReference>
<dbReference type="InterPro" id="IPR006626">
    <property type="entry name" value="PbH1"/>
</dbReference>
<comment type="caution">
    <text evidence="1">The sequence shown here is derived from an EMBL/GenBank/DDBJ whole genome shotgun (WGS) entry which is preliminary data.</text>
</comment>
<name>A0ABW0M5F2_9BACL</name>
<dbReference type="Proteomes" id="UP001596105">
    <property type="component" value="Unassembled WGS sequence"/>
</dbReference>
<proteinExistence type="predicted"/>
<dbReference type="InterPro" id="IPR013320">
    <property type="entry name" value="ConA-like_dom_sf"/>
</dbReference>
<dbReference type="SUPFAM" id="SSF51126">
    <property type="entry name" value="Pectin lyase-like"/>
    <property type="match status" value="2"/>
</dbReference>
<dbReference type="Gene3D" id="2.160.20.10">
    <property type="entry name" value="Single-stranded right-handed beta-helix, Pectin lyase-like"/>
    <property type="match status" value="1"/>
</dbReference>
<dbReference type="InterPro" id="IPR011050">
    <property type="entry name" value="Pectin_lyase_fold/virulence"/>
</dbReference>
<dbReference type="Gene3D" id="2.60.120.560">
    <property type="entry name" value="Exo-inulinase, domain 1"/>
    <property type="match status" value="1"/>
</dbReference>
<dbReference type="SUPFAM" id="SSF49899">
    <property type="entry name" value="Concanavalin A-like lectins/glucanases"/>
    <property type="match status" value="1"/>
</dbReference>
<reference evidence="2" key="1">
    <citation type="journal article" date="2019" name="Int. J. Syst. Evol. Microbiol.">
        <title>The Global Catalogue of Microorganisms (GCM) 10K type strain sequencing project: providing services to taxonomists for standard genome sequencing and annotation.</title>
        <authorList>
            <consortium name="The Broad Institute Genomics Platform"/>
            <consortium name="The Broad Institute Genome Sequencing Center for Infectious Disease"/>
            <person name="Wu L."/>
            <person name="Ma J."/>
        </authorList>
    </citation>
    <scope>NUCLEOTIDE SEQUENCE [LARGE SCALE GENOMIC DNA]</scope>
    <source>
        <strain evidence="2">CCUG 57113</strain>
    </source>
</reference>
<organism evidence="1 2">
    <name type="scientific">Cohnella suwonensis</name>
    <dbReference type="NCBI Taxonomy" id="696072"/>
    <lineage>
        <taxon>Bacteria</taxon>
        <taxon>Bacillati</taxon>
        <taxon>Bacillota</taxon>
        <taxon>Bacilli</taxon>
        <taxon>Bacillales</taxon>
        <taxon>Paenibacillaceae</taxon>
        <taxon>Cohnella</taxon>
    </lineage>
</organism>
<evidence type="ECO:0000313" key="2">
    <source>
        <dbReference type="Proteomes" id="UP001596105"/>
    </source>
</evidence>